<feature type="transmembrane region" description="Helical" evidence="1">
    <location>
        <begin position="6"/>
        <end position="30"/>
    </location>
</feature>
<evidence type="ECO:0000313" key="3">
    <source>
        <dbReference type="Proteomes" id="UP000295087"/>
    </source>
</evidence>
<gene>
    <name evidence="2" type="ORF">DFR75_11254</name>
</gene>
<dbReference type="AlphaFoldDB" id="A0A4R6NYD6"/>
<evidence type="ECO:0000256" key="1">
    <source>
        <dbReference type="SAM" id="Phobius"/>
    </source>
</evidence>
<accession>A0A4R6NYD6</accession>
<dbReference type="EMBL" id="SNXK01000012">
    <property type="protein sequence ID" value="TDP29786.1"/>
    <property type="molecule type" value="Genomic_DNA"/>
</dbReference>
<dbReference type="Proteomes" id="UP000295087">
    <property type="component" value="Unassembled WGS sequence"/>
</dbReference>
<keyword evidence="1" id="KW-0812">Transmembrane</keyword>
<protein>
    <submittedName>
        <fullName evidence="2">Uncharacterized protein</fullName>
    </submittedName>
</protein>
<comment type="caution">
    <text evidence="2">The sequence shown here is derived from an EMBL/GenBank/DDBJ whole genome shotgun (WGS) entry which is preliminary data.</text>
</comment>
<name>A0A4R6NYD6_NOCIG</name>
<reference evidence="2 3" key="1">
    <citation type="submission" date="2019-03" db="EMBL/GenBank/DDBJ databases">
        <title>Genomic Encyclopedia of Type Strains, Phase IV (KMG-IV): sequencing the most valuable type-strain genomes for metagenomic binning, comparative biology and taxonomic classification.</title>
        <authorList>
            <person name="Goeker M."/>
        </authorList>
    </citation>
    <scope>NUCLEOTIDE SEQUENCE [LARGE SCALE GENOMIC DNA]</scope>
    <source>
        <strain evidence="2 3">DSM 44496</strain>
    </source>
</reference>
<evidence type="ECO:0000313" key="2">
    <source>
        <dbReference type="EMBL" id="TDP29786.1"/>
    </source>
</evidence>
<proteinExistence type="predicted"/>
<keyword evidence="1" id="KW-0472">Membrane</keyword>
<organism evidence="2 3">
    <name type="scientific">Nocardia ignorata</name>
    <dbReference type="NCBI Taxonomy" id="145285"/>
    <lineage>
        <taxon>Bacteria</taxon>
        <taxon>Bacillati</taxon>
        <taxon>Actinomycetota</taxon>
        <taxon>Actinomycetes</taxon>
        <taxon>Mycobacteriales</taxon>
        <taxon>Nocardiaceae</taxon>
        <taxon>Nocardia</taxon>
    </lineage>
</organism>
<sequence length="40" mass="4344">MLVLWLLVGVVVLGFLIVGGLVVFGLLHLVREANAERDRG</sequence>
<keyword evidence="1" id="KW-1133">Transmembrane helix</keyword>
<keyword evidence="3" id="KW-1185">Reference proteome</keyword>